<dbReference type="EMBL" id="WBZC01000056">
    <property type="protein sequence ID" value="KAB3531639.1"/>
    <property type="molecule type" value="Genomic_DNA"/>
</dbReference>
<keyword evidence="1" id="KW-1133">Transmembrane helix</keyword>
<dbReference type="SUPFAM" id="SSF48452">
    <property type="entry name" value="TPR-like"/>
    <property type="match status" value="1"/>
</dbReference>
<protein>
    <submittedName>
        <fullName evidence="3">DUF4236 domain-containing protein</fullName>
    </submittedName>
</protein>
<comment type="caution">
    <text evidence="3">The sequence shown here is derived from an EMBL/GenBank/DDBJ whole genome shotgun (WGS) entry which is preliminary data.</text>
</comment>
<keyword evidence="1" id="KW-0812">Transmembrane</keyword>
<evidence type="ECO:0000256" key="1">
    <source>
        <dbReference type="SAM" id="Phobius"/>
    </source>
</evidence>
<keyword evidence="4" id="KW-1185">Reference proteome</keyword>
<proteinExistence type="predicted"/>
<organism evidence="3 4">
    <name type="scientific">Alkaliphilus pronyensis</name>
    <dbReference type="NCBI Taxonomy" id="1482732"/>
    <lineage>
        <taxon>Bacteria</taxon>
        <taxon>Bacillati</taxon>
        <taxon>Bacillota</taxon>
        <taxon>Clostridia</taxon>
        <taxon>Peptostreptococcales</taxon>
        <taxon>Natronincolaceae</taxon>
        <taxon>Alkaliphilus</taxon>
    </lineage>
</organism>
<feature type="transmembrane region" description="Helical" evidence="1">
    <location>
        <begin position="108"/>
        <end position="136"/>
    </location>
</feature>
<evidence type="ECO:0000313" key="3">
    <source>
        <dbReference type="EMBL" id="KAB3531639.1"/>
    </source>
</evidence>
<dbReference type="OrthoDB" id="983149at2"/>
<reference evidence="3 4" key="1">
    <citation type="submission" date="2019-10" db="EMBL/GenBank/DDBJ databases">
        <title>Alkaliphilus serpentinus sp. nov. and Alkaliphilus pronyensis sp. nov., two novel anaerobic alkaliphilic species isolated from the serpentinized-hosted hydrothermal field of the Prony Bay (New Caledonia).</title>
        <authorList>
            <person name="Postec A."/>
        </authorList>
    </citation>
    <scope>NUCLEOTIDE SEQUENCE [LARGE SCALE GENOMIC DNA]</scope>
    <source>
        <strain evidence="3 4">LacV</strain>
    </source>
</reference>
<sequence length="354" mass="40245">MEVLQMGLRFNKTIHLGKGLELQLGKNGPIIKGGVGKIRINANKRGIKATAYLGKTGLSFSKNLPLPVKKKENEEERIEIVSKNTVHPFFKRDIPSELKSKVYPLQSILGIIGILFVFLSFIDLLLLFIGGLIIFIHHIWRKKTSPALVAYKNAYKEFNSKKYQEAIESLNIVLKHPKADPALELVKAECLLELDKPSQAYELYAKFFNEIDPVSLDSITYWSPKANAILLSIQNNNYDLALLIAESFPNSGENTDFRLWKNYFKGLCFLGLQQYEAAVQAFQTAVGKRRNMDEPFIDCHYFMGVAYTYLGKSTLANKRFQRVYSANTQYKNIGEIMNRISEGESIIDIIMTKN</sequence>
<dbReference type="AlphaFoldDB" id="A0A6I0FCT5"/>
<gene>
    <name evidence="3" type="ORF">F8154_12665</name>
</gene>
<dbReference type="InterPro" id="IPR025330">
    <property type="entry name" value="DUF4236"/>
</dbReference>
<keyword evidence="1" id="KW-0472">Membrane</keyword>
<feature type="domain" description="DUF4236" evidence="2">
    <location>
        <begin position="8"/>
        <end position="61"/>
    </location>
</feature>
<evidence type="ECO:0000259" key="2">
    <source>
        <dbReference type="Pfam" id="PF14020"/>
    </source>
</evidence>
<dbReference type="InterPro" id="IPR011990">
    <property type="entry name" value="TPR-like_helical_dom_sf"/>
</dbReference>
<dbReference type="Proteomes" id="UP000432715">
    <property type="component" value="Unassembled WGS sequence"/>
</dbReference>
<dbReference type="Gene3D" id="1.25.40.10">
    <property type="entry name" value="Tetratricopeptide repeat domain"/>
    <property type="match status" value="2"/>
</dbReference>
<evidence type="ECO:0000313" key="4">
    <source>
        <dbReference type="Proteomes" id="UP000432715"/>
    </source>
</evidence>
<accession>A0A6I0FCT5</accession>
<dbReference type="Pfam" id="PF14020">
    <property type="entry name" value="DUF4236"/>
    <property type="match status" value="1"/>
</dbReference>
<name>A0A6I0FCT5_9FIRM</name>